<sequence>MGPLIGFRAGRGFPPPRGLITAASRYVTAAIRKNAGVPLARGRQPLLRPSRTGIFIKTQGPTAAVPLVPAAASRCPHPSSPSRFLRDAGPAAGWGAATARTQNIDHRKKSPRIASISRNRVSRVHASQRRNFGCASCVFGPRSHFSRVPRPASCPRPTSGV</sequence>
<gene>
    <name evidence="1" type="ORF">IPOD504_LOCUS4493</name>
</gene>
<name>A0ABN8I1V5_9NEOP</name>
<evidence type="ECO:0000313" key="1">
    <source>
        <dbReference type="EMBL" id="CAH2043888.1"/>
    </source>
</evidence>
<dbReference type="Proteomes" id="UP000837857">
    <property type="component" value="Chromosome 15"/>
</dbReference>
<proteinExistence type="predicted"/>
<protein>
    <submittedName>
        <fullName evidence="1">Uncharacterized protein</fullName>
    </submittedName>
</protein>
<organism evidence="1 2">
    <name type="scientific">Iphiclides podalirius</name>
    <name type="common">scarce swallowtail</name>
    <dbReference type="NCBI Taxonomy" id="110791"/>
    <lineage>
        <taxon>Eukaryota</taxon>
        <taxon>Metazoa</taxon>
        <taxon>Ecdysozoa</taxon>
        <taxon>Arthropoda</taxon>
        <taxon>Hexapoda</taxon>
        <taxon>Insecta</taxon>
        <taxon>Pterygota</taxon>
        <taxon>Neoptera</taxon>
        <taxon>Endopterygota</taxon>
        <taxon>Lepidoptera</taxon>
        <taxon>Glossata</taxon>
        <taxon>Ditrysia</taxon>
        <taxon>Papilionoidea</taxon>
        <taxon>Papilionidae</taxon>
        <taxon>Papilioninae</taxon>
        <taxon>Iphiclides</taxon>
    </lineage>
</organism>
<dbReference type="EMBL" id="OW152827">
    <property type="protein sequence ID" value="CAH2043888.1"/>
    <property type="molecule type" value="Genomic_DNA"/>
</dbReference>
<feature type="non-terminal residue" evidence="1">
    <location>
        <position position="161"/>
    </location>
</feature>
<evidence type="ECO:0000313" key="2">
    <source>
        <dbReference type="Proteomes" id="UP000837857"/>
    </source>
</evidence>
<accession>A0ABN8I1V5</accession>
<keyword evidence="2" id="KW-1185">Reference proteome</keyword>
<reference evidence="1" key="1">
    <citation type="submission" date="2022-03" db="EMBL/GenBank/DDBJ databases">
        <authorList>
            <person name="Martin H S."/>
        </authorList>
    </citation>
    <scope>NUCLEOTIDE SEQUENCE</scope>
</reference>